<evidence type="ECO:0000313" key="2">
    <source>
        <dbReference type="Proteomes" id="UP000814033"/>
    </source>
</evidence>
<gene>
    <name evidence="1" type="ORF">FA95DRAFT_1460751</name>
</gene>
<comment type="caution">
    <text evidence="1">The sequence shown here is derived from an EMBL/GenBank/DDBJ whole genome shotgun (WGS) entry which is preliminary data.</text>
</comment>
<evidence type="ECO:0000313" key="1">
    <source>
        <dbReference type="EMBL" id="KAI0041093.1"/>
    </source>
</evidence>
<proteinExistence type="predicted"/>
<dbReference type="Proteomes" id="UP000814033">
    <property type="component" value="Unassembled WGS sequence"/>
</dbReference>
<reference evidence="1" key="1">
    <citation type="submission" date="2021-02" db="EMBL/GenBank/DDBJ databases">
        <authorList>
            <consortium name="DOE Joint Genome Institute"/>
            <person name="Ahrendt S."/>
            <person name="Looney B.P."/>
            <person name="Miyauchi S."/>
            <person name="Morin E."/>
            <person name="Drula E."/>
            <person name="Courty P.E."/>
            <person name="Chicoki N."/>
            <person name="Fauchery L."/>
            <person name="Kohler A."/>
            <person name="Kuo A."/>
            <person name="Labutti K."/>
            <person name="Pangilinan J."/>
            <person name="Lipzen A."/>
            <person name="Riley R."/>
            <person name="Andreopoulos W."/>
            <person name="He G."/>
            <person name="Johnson J."/>
            <person name="Barry K.W."/>
            <person name="Grigoriev I.V."/>
            <person name="Nagy L."/>
            <person name="Hibbett D."/>
            <person name="Henrissat B."/>
            <person name="Matheny P.B."/>
            <person name="Labbe J."/>
            <person name="Martin F."/>
        </authorList>
    </citation>
    <scope>NUCLEOTIDE SEQUENCE</scope>
    <source>
        <strain evidence="1">FP105234-sp</strain>
    </source>
</reference>
<protein>
    <submittedName>
        <fullName evidence="1">Uncharacterized protein</fullName>
    </submittedName>
</protein>
<reference evidence="1" key="2">
    <citation type="journal article" date="2022" name="New Phytol.">
        <title>Evolutionary transition to the ectomycorrhizal habit in the genomes of a hyperdiverse lineage of mushroom-forming fungi.</title>
        <authorList>
            <person name="Looney B."/>
            <person name="Miyauchi S."/>
            <person name="Morin E."/>
            <person name="Drula E."/>
            <person name="Courty P.E."/>
            <person name="Kohler A."/>
            <person name="Kuo A."/>
            <person name="LaButti K."/>
            <person name="Pangilinan J."/>
            <person name="Lipzen A."/>
            <person name="Riley R."/>
            <person name="Andreopoulos W."/>
            <person name="He G."/>
            <person name="Johnson J."/>
            <person name="Nolan M."/>
            <person name="Tritt A."/>
            <person name="Barry K.W."/>
            <person name="Grigoriev I.V."/>
            <person name="Nagy L.G."/>
            <person name="Hibbett D."/>
            <person name="Henrissat B."/>
            <person name="Matheny P.B."/>
            <person name="Labbe J."/>
            <person name="Martin F.M."/>
        </authorList>
    </citation>
    <scope>NUCLEOTIDE SEQUENCE</scope>
    <source>
        <strain evidence="1">FP105234-sp</strain>
    </source>
</reference>
<keyword evidence="2" id="KW-1185">Reference proteome</keyword>
<sequence length="163" mass="18482">MLRKADKYNTSFAALRLSRALRRQLPAWYRIGAATKRATARTSCLRDTHLVRSTADLMRTSHRLTHHISGRPHFPRRTCACAHCSRDRLAGCDNPHKCALEANEILDRAAPRYSTSHPSHSDGLSLTHRRLAHNTQARATYQSILFDPTVSCKTSLAECFRIF</sequence>
<organism evidence="1 2">
    <name type="scientific">Auriscalpium vulgare</name>
    <dbReference type="NCBI Taxonomy" id="40419"/>
    <lineage>
        <taxon>Eukaryota</taxon>
        <taxon>Fungi</taxon>
        <taxon>Dikarya</taxon>
        <taxon>Basidiomycota</taxon>
        <taxon>Agaricomycotina</taxon>
        <taxon>Agaricomycetes</taxon>
        <taxon>Russulales</taxon>
        <taxon>Auriscalpiaceae</taxon>
        <taxon>Auriscalpium</taxon>
    </lineage>
</organism>
<dbReference type="EMBL" id="MU276144">
    <property type="protein sequence ID" value="KAI0041093.1"/>
    <property type="molecule type" value="Genomic_DNA"/>
</dbReference>
<name>A0ACB8RBY6_9AGAM</name>
<accession>A0ACB8RBY6</accession>
<feature type="non-terminal residue" evidence="1">
    <location>
        <position position="163"/>
    </location>
</feature>